<gene>
    <name evidence="2" type="ORF">HNR73_006039</name>
</gene>
<organism evidence="2 3">
    <name type="scientific">Phytomonospora endophytica</name>
    <dbReference type="NCBI Taxonomy" id="714109"/>
    <lineage>
        <taxon>Bacteria</taxon>
        <taxon>Bacillati</taxon>
        <taxon>Actinomycetota</taxon>
        <taxon>Actinomycetes</taxon>
        <taxon>Micromonosporales</taxon>
        <taxon>Micromonosporaceae</taxon>
        <taxon>Phytomonospora</taxon>
    </lineage>
</organism>
<proteinExistence type="predicted"/>
<keyword evidence="3" id="KW-1185">Reference proteome</keyword>
<evidence type="ECO:0000313" key="3">
    <source>
        <dbReference type="Proteomes" id="UP000548476"/>
    </source>
</evidence>
<dbReference type="Proteomes" id="UP000548476">
    <property type="component" value="Unassembled WGS sequence"/>
</dbReference>
<evidence type="ECO:0000313" key="2">
    <source>
        <dbReference type="EMBL" id="MBB6038159.1"/>
    </source>
</evidence>
<dbReference type="InterPro" id="IPR017642">
    <property type="entry name" value="DNA_S_mod_DndB"/>
</dbReference>
<dbReference type="RefSeq" id="WP_184790956.1">
    <property type="nucleotide sequence ID" value="NZ_BONT01000047.1"/>
</dbReference>
<protein>
    <recommendedName>
        <fullName evidence="4">DGQHR domain-containing protein</fullName>
    </recommendedName>
</protein>
<dbReference type="AlphaFoldDB" id="A0A841G0E9"/>
<accession>A0A841G0E9</accession>
<evidence type="ECO:0000256" key="1">
    <source>
        <dbReference type="SAM" id="Coils"/>
    </source>
</evidence>
<name>A0A841G0E9_9ACTN</name>
<dbReference type="EMBL" id="JACHGT010000015">
    <property type="protein sequence ID" value="MBB6038159.1"/>
    <property type="molecule type" value="Genomic_DNA"/>
</dbReference>
<dbReference type="CDD" id="cd16414">
    <property type="entry name" value="dndB_like"/>
    <property type="match status" value="1"/>
</dbReference>
<evidence type="ECO:0008006" key="4">
    <source>
        <dbReference type="Google" id="ProtNLM"/>
    </source>
</evidence>
<sequence length="427" mass="47479">MSLSVDSSRLSLVREESTYLAIRTSQGGRTVYTTRIPLADLSVILTIPDPAKPDPDNRKVDMNHAKGFGQYLADNPNWVAPALLIRDTGGCRFEAISEDGSVGYLTVPWSIGGIGRLITIDGQHRILGVHLEKKRITDEVSRLDREILRANETKKVKLQQDREALIGRMRRLKQEFVGIDIYVEPDGVSGQQMFVDVADNAKGISGAVRARFDTSRIANRTLSDIVLHPLFLGKIDIERDRMTLANRNLMGAKHVADITRAVIAGPGGRVSKKVESLTDNEVIESVRGFLDVISLAFTSLAEITEEDVDQYDPALAEKRKNEPPAQPTKAMRLRESSLLGSVGMLRVLGGVYRDLKAEGTEDGDIQEFFRRLDRHMSAPVTEDSIWRTTEANEDFEPNASAPIMRQQNVVHLTKVVTEWFKRPPAGV</sequence>
<comment type="caution">
    <text evidence="2">The sequence shown here is derived from an EMBL/GenBank/DDBJ whole genome shotgun (WGS) entry which is preliminary data.</text>
</comment>
<dbReference type="Pfam" id="PF14072">
    <property type="entry name" value="DndB"/>
    <property type="match status" value="1"/>
</dbReference>
<feature type="coiled-coil region" evidence="1">
    <location>
        <begin position="133"/>
        <end position="175"/>
    </location>
</feature>
<keyword evidence="1" id="KW-0175">Coiled coil</keyword>
<reference evidence="2 3" key="1">
    <citation type="submission" date="2020-08" db="EMBL/GenBank/DDBJ databases">
        <title>Genomic Encyclopedia of Type Strains, Phase IV (KMG-IV): sequencing the most valuable type-strain genomes for metagenomic binning, comparative biology and taxonomic classification.</title>
        <authorList>
            <person name="Goeker M."/>
        </authorList>
    </citation>
    <scope>NUCLEOTIDE SEQUENCE [LARGE SCALE GENOMIC DNA]</scope>
    <source>
        <strain evidence="2 3">YIM 65646</strain>
    </source>
</reference>